<evidence type="ECO:0000256" key="1">
    <source>
        <dbReference type="SAM" id="MobiDB-lite"/>
    </source>
</evidence>
<dbReference type="Pfam" id="PF13240">
    <property type="entry name" value="Zn_Ribbon_1"/>
    <property type="match status" value="1"/>
</dbReference>
<proteinExistence type="predicted"/>
<dbReference type="OrthoDB" id="9764015at2"/>
<feature type="compositionally biased region" description="Low complexity" evidence="1">
    <location>
        <begin position="307"/>
        <end position="321"/>
    </location>
</feature>
<dbReference type="PATRIC" id="fig|743719.3.peg.5601"/>
<evidence type="ECO:0000259" key="2">
    <source>
        <dbReference type="Pfam" id="PF13240"/>
    </source>
</evidence>
<evidence type="ECO:0000313" key="5">
    <source>
        <dbReference type="Proteomes" id="UP000003891"/>
    </source>
</evidence>
<dbReference type="Proteomes" id="UP000003891">
    <property type="component" value="Unassembled WGS sequence"/>
</dbReference>
<feature type="region of interest" description="Disordered" evidence="1">
    <location>
        <begin position="277"/>
        <end position="343"/>
    </location>
</feature>
<feature type="compositionally biased region" description="Basic and acidic residues" evidence="1">
    <location>
        <begin position="297"/>
        <end position="306"/>
    </location>
</feature>
<organism evidence="4 5">
    <name type="scientific">Paenibacillus lactis 154</name>
    <dbReference type="NCBI Taxonomy" id="743719"/>
    <lineage>
        <taxon>Bacteria</taxon>
        <taxon>Bacillati</taxon>
        <taxon>Bacillota</taxon>
        <taxon>Bacilli</taxon>
        <taxon>Bacillales</taxon>
        <taxon>Paenibacillaceae</taxon>
        <taxon>Paenibacillus</taxon>
    </lineage>
</organism>
<dbReference type="InterPro" id="IPR026870">
    <property type="entry name" value="Zinc_ribbon_dom"/>
</dbReference>
<name>G4HND1_9BACL</name>
<accession>G4HND1</accession>
<feature type="domain" description="SPFH" evidence="3">
    <location>
        <begin position="27"/>
        <end position="230"/>
    </location>
</feature>
<dbReference type="PANTHER" id="PTHR37826:SF2">
    <property type="entry name" value="ZINC-RIBBON DOMAIN-CONTAINING PROTEIN"/>
    <property type="match status" value="1"/>
</dbReference>
<protein>
    <submittedName>
        <fullName evidence="4">Uncharacterized protein</fullName>
    </submittedName>
</protein>
<evidence type="ECO:0000313" key="4">
    <source>
        <dbReference type="EMBL" id="EHB50662.1"/>
    </source>
</evidence>
<feature type="domain" description="Zinc-ribbon" evidence="2">
    <location>
        <begin position="328"/>
        <end position="349"/>
    </location>
</feature>
<dbReference type="InterPro" id="IPR033880">
    <property type="entry name" value="SPFH_YdjI"/>
</dbReference>
<dbReference type="EMBL" id="AGIP01000020">
    <property type="protein sequence ID" value="EHB50662.1"/>
    <property type="molecule type" value="Genomic_DNA"/>
</dbReference>
<dbReference type="CDD" id="cd03408">
    <property type="entry name" value="SPFH_like_u1"/>
    <property type="match status" value="1"/>
</dbReference>
<evidence type="ECO:0000259" key="3">
    <source>
        <dbReference type="Pfam" id="PF13421"/>
    </source>
</evidence>
<dbReference type="SUPFAM" id="SSF117892">
    <property type="entry name" value="Band 7/SPFH domain"/>
    <property type="match status" value="1"/>
</dbReference>
<dbReference type="STRING" id="743719.PaelaDRAFT_5492"/>
<dbReference type="RefSeq" id="WP_007132643.1">
    <property type="nucleotide sequence ID" value="NZ_AGIP01000020.1"/>
</dbReference>
<sequence>MGFFRNQFSNVVEWEEFRDDMIFWKWSNREIKKGSRLIIRAGQDAIFMNNGKIEGIFEDEGEYSIDSDIIPFLSTLKGFRFGFNSGMRVEVLFVNTKEFTVRWGTQNPILIPTPQLPGGMPIRANGTFNFKVTDYVTLIDKIAGMRESYLVEDVKIRITSVLDQLLMKWISREGKNMFNLQANASEIAKGIREDLDMEVMDNGISITGFQVMSFNYPAEIQEMITKTASHEMIGNLQKYQQVSITDGIASGKIKGGGAASDMAGMMMGMNMANEMMRNMNASPNPGQRGPEGAEGQDQARNDKQHAGGESQSSSPASSSSEGKSKPNFCPNCGAKNEGSNFCPNCGHKLG</sequence>
<reference evidence="4 5" key="1">
    <citation type="submission" date="2011-09" db="EMBL/GenBank/DDBJ databases">
        <title>The draft genome of Paenibacillus lactis 154.</title>
        <authorList>
            <consortium name="US DOE Joint Genome Institute (JGI-PGF)"/>
            <person name="Lucas S."/>
            <person name="Han J."/>
            <person name="Lapidus A."/>
            <person name="Cheng J.-F."/>
            <person name="Goodwin L."/>
            <person name="Pitluck S."/>
            <person name="Peters L."/>
            <person name="Land M.L."/>
            <person name="Hauser L."/>
            <person name="Siebers A."/>
            <person name="Thelen M."/>
            <person name="Hugenholtz P."/>
            <person name="Allgaier M."/>
            <person name="Woyke T.J."/>
        </authorList>
    </citation>
    <scope>NUCLEOTIDE SEQUENCE [LARGE SCALE GENOMIC DNA]</scope>
    <source>
        <strain evidence="4 5">154</strain>
    </source>
</reference>
<gene>
    <name evidence="4" type="ORF">PaelaDRAFT_5492</name>
</gene>
<dbReference type="Pfam" id="PF13421">
    <property type="entry name" value="Band_7_1"/>
    <property type="match status" value="1"/>
</dbReference>
<dbReference type="PANTHER" id="PTHR37826">
    <property type="entry name" value="FLOTILLIN BAND_7_5 DOMAIN PROTEIN"/>
    <property type="match status" value="1"/>
</dbReference>
<dbReference type="InterPro" id="IPR036013">
    <property type="entry name" value="Band_7/SPFH_dom_sf"/>
</dbReference>
<dbReference type="eggNOG" id="COG4260">
    <property type="taxonomic scope" value="Bacteria"/>
</dbReference>
<dbReference type="AlphaFoldDB" id="G4HND1"/>